<keyword evidence="2" id="KW-0378">Hydrolase</keyword>
<feature type="domain" description="Alpha/beta hydrolase fold-3" evidence="1">
    <location>
        <begin position="17"/>
        <end position="136"/>
    </location>
</feature>
<dbReference type="AlphaFoldDB" id="A0A7Y0HRH4"/>
<dbReference type="Gene3D" id="3.40.50.1820">
    <property type="entry name" value="alpha/beta hydrolase"/>
    <property type="match status" value="1"/>
</dbReference>
<dbReference type="RefSeq" id="WP_169299790.1">
    <property type="nucleotide sequence ID" value="NZ_JABBNI010000063.1"/>
</dbReference>
<dbReference type="EMBL" id="JABBNI010000063">
    <property type="protein sequence ID" value="NMM65206.1"/>
    <property type="molecule type" value="Genomic_DNA"/>
</dbReference>
<reference evidence="2 3" key="1">
    <citation type="submission" date="2020-06" db="EMBL/GenBank/DDBJ databases">
        <title>Complete Genome Sequence of Clostridium muelleri sp. nov. P21T, an Acid-Alcohol Producing Acetogen Isolated from Old Hay.</title>
        <authorList>
            <person name="Duncan K.E."/>
            <person name="Tanner R.S."/>
        </authorList>
    </citation>
    <scope>NUCLEOTIDE SEQUENCE [LARGE SCALE GENOMIC DNA]</scope>
    <source>
        <strain evidence="2 3">P21</strain>
    </source>
</reference>
<organism evidence="2 3">
    <name type="scientific">Clostridium muellerianum</name>
    <dbReference type="NCBI Taxonomy" id="2716538"/>
    <lineage>
        <taxon>Bacteria</taxon>
        <taxon>Bacillati</taxon>
        <taxon>Bacillota</taxon>
        <taxon>Clostridia</taxon>
        <taxon>Eubacteriales</taxon>
        <taxon>Clostridiaceae</taxon>
        <taxon>Clostridium</taxon>
    </lineage>
</organism>
<evidence type="ECO:0000313" key="2">
    <source>
        <dbReference type="EMBL" id="NMM65206.1"/>
    </source>
</evidence>
<gene>
    <name evidence="2" type="ORF">HBE96_21725</name>
</gene>
<evidence type="ECO:0000259" key="1">
    <source>
        <dbReference type="Pfam" id="PF07859"/>
    </source>
</evidence>
<name>A0A7Y0HRH4_9CLOT</name>
<dbReference type="SUPFAM" id="SSF53474">
    <property type="entry name" value="alpha/beta-Hydrolases"/>
    <property type="match status" value="1"/>
</dbReference>
<proteinExistence type="predicted"/>
<dbReference type="GO" id="GO:0016787">
    <property type="term" value="F:hydrolase activity"/>
    <property type="evidence" value="ECO:0007669"/>
    <property type="project" value="UniProtKB-KW"/>
</dbReference>
<dbReference type="InterPro" id="IPR013094">
    <property type="entry name" value="AB_hydrolase_3"/>
</dbReference>
<sequence>MNKDMCETIKKRLMGYAASVCILAKERNEIQIGLQILNYPYLDLIKNPIEKGHPEEELPLFQLAHELYANLEQLKDAHISPIYATREQLICLLEAIITLAENDALNSEGNIYIKMLREAGVKVTERVAKRMPHEYFKTSYNYQTEEAFIPENTKLLIADGSLLKEQEDTLEFIRKAYEEWKSKH</sequence>
<evidence type="ECO:0000313" key="3">
    <source>
        <dbReference type="Proteomes" id="UP000537131"/>
    </source>
</evidence>
<accession>A0A7Y0HRH4</accession>
<protein>
    <submittedName>
        <fullName evidence="2">Alpha/beta hydrolase</fullName>
    </submittedName>
</protein>
<dbReference type="InterPro" id="IPR029058">
    <property type="entry name" value="AB_hydrolase_fold"/>
</dbReference>
<keyword evidence="3" id="KW-1185">Reference proteome</keyword>
<dbReference type="Pfam" id="PF07859">
    <property type="entry name" value="Abhydrolase_3"/>
    <property type="match status" value="1"/>
</dbReference>
<comment type="caution">
    <text evidence="2">The sequence shown here is derived from an EMBL/GenBank/DDBJ whole genome shotgun (WGS) entry which is preliminary data.</text>
</comment>
<dbReference type="Proteomes" id="UP000537131">
    <property type="component" value="Unassembled WGS sequence"/>
</dbReference>